<dbReference type="EMBL" id="VSRR010147951">
    <property type="protein sequence ID" value="MPD05825.1"/>
    <property type="molecule type" value="Genomic_DNA"/>
</dbReference>
<dbReference type="Proteomes" id="UP000324222">
    <property type="component" value="Unassembled WGS sequence"/>
</dbReference>
<proteinExistence type="predicted"/>
<reference evidence="1 2" key="1">
    <citation type="submission" date="2019-05" db="EMBL/GenBank/DDBJ databases">
        <title>Another draft genome of Portunus trituberculatus and its Hox gene families provides insights of decapod evolution.</title>
        <authorList>
            <person name="Jeong J.-H."/>
            <person name="Song I."/>
            <person name="Kim S."/>
            <person name="Choi T."/>
            <person name="Kim D."/>
            <person name="Ryu S."/>
            <person name="Kim W."/>
        </authorList>
    </citation>
    <scope>NUCLEOTIDE SEQUENCE [LARGE SCALE GENOMIC DNA]</scope>
    <source>
        <tissue evidence="1">Muscle</tissue>
    </source>
</reference>
<dbReference type="AlphaFoldDB" id="A0A5B7KMB3"/>
<name>A0A5B7KMB3_PORTR</name>
<gene>
    <name evidence="1" type="ORF">E2C01_101594</name>
</gene>
<evidence type="ECO:0000313" key="2">
    <source>
        <dbReference type="Proteomes" id="UP000324222"/>
    </source>
</evidence>
<evidence type="ECO:0000313" key="1">
    <source>
        <dbReference type="EMBL" id="MPD05825.1"/>
    </source>
</evidence>
<accession>A0A5B7KMB3</accession>
<sequence length="125" mass="14582">MFVSITTVHFSSIRTPHYLYAKYSAFPFYDVVKTICTSWKHKTEVTRAFVSSTALISASSYHTDSRTQGLYWDFSLSKPSRGRRLILLIALRRNIHIEILTERNEARIQVCFYTSRIHVRFVASN</sequence>
<protein>
    <submittedName>
        <fullName evidence="1">Uncharacterized protein</fullName>
    </submittedName>
</protein>
<keyword evidence="2" id="KW-1185">Reference proteome</keyword>
<comment type="caution">
    <text evidence="1">The sequence shown here is derived from an EMBL/GenBank/DDBJ whole genome shotgun (WGS) entry which is preliminary data.</text>
</comment>
<organism evidence="1 2">
    <name type="scientific">Portunus trituberculatus</name>
    <name type="common">Swimming crab</name>
    <name type="synonym">Neptunus trituberculatus</name>
    <dbReference type="NCBI Taxonomy" id="210409"/>
    <lineage>
        <taxon>Eukaryota</taxon>
        <taxon>Metazoa</taxon>
        <taxon>Ecdysozoa</taxon>
        <taxon>Arthropoda</taxon>
        <taxon>Crustacea</taxon>
        <taxon>Multicrustacea</taxon>
        <taxon>Malacostraca</taxon>
        <taxon>Eumalacostraca</taxon>
        <taxon>Eucarida</taxon>
        <taxon>Decapoda</taxon>
        <taxon>Pleocyemata</taxon>
        <taxon>Brachyura</taxon>
        <taxon>Eubrachyura</taxon>
        <taxon>Portunoidea</taxon>
        <taxon>Portunidae</taxon>
        <taxon>Portuninae</taxon>
        <taxon>Portunus</taxon>
    </lineage>
</organism>